<dbReference type="RefSeq" id="WP_067563435.1">
    <property type="nucleotide sequence ID" value="NZ_LSUQ01000013.1"/>
</dbReference>
<comment type="function">
    <text evidence="3">Flagellin is the subunit protein which polymerizes to form the filaments of bacterial flagella.</text>
</comment>
<dbReference type="InterPro" id="IPR046358">
    <property type="entry name" value="Flagellin_C"/>
</dbReference>
<evidence type="ECO:0000256" key="3">
    <source>
        <dbReference type="RuleBase" id="RU362073"/>
    </source>
</evidence>
<evidence type="ECO:0000313" key="8">
    <source>
        <dbReference type="Proteomes" id="UP000077421"/>
    </source>
</evidence>
<sequence length="303" mass="31845">MRVTESMMQSQFLYNLTQANANMQTLQLELSTGKTLNQPSDNPLAVSQDMAIRASLSETTAYSGTIAAGQMWLSNSSNTLQTMMTTLQSLQSTVLEGLNAPTASSSARQALANVAQSDVSNLGQLLNTKVENRYLFGGFADQVQPSSYALSTGTSPSGASGSIQYTVANGIQVSINVTATSIMQSTPSGATQDLQTTLSNIASDLASGTNAALQSDLSNLQANISQVSDLNASVGARQDRLTALQNQLSTYAQTLSTDKGVIQDANMAQVITQFNTDQTVYQAALKMGASILLPSLVTYLPNG</sequence>
<accession>A0A162UFR0</accession>
<dbReference type="Proteomes" id="UP000077421">
    <property type="component" value="Unassembled WGS sequence"/>
</dbReference>
<dbReference type="Gene3D" id="1.20.1330.10">
    <property type="entry name" value="f41 fragment of flagellin, N-terminal domain"/>
    <property type="match status" value="1"/>
</dbReference>
<comment type="similarity">
    <text evidence="1 3">Belongs to the bacterial flagellin family.</text>
</comment>
<proteinExistence type="inferred from homology"/>
<evidence type="ECO:0000256" key="2">
    <source>
        <dbReference type="ARBA" id="ARBA00023143"/>
    </source>
</evidence>
<evidence type="ECO:0000313" key="7">
    <source>
        <dbReference type="EMBL" id="OPG16907.1"/>
    </source>
</evidence>
<dbReference type="GO" id="GO:0005576">
    <property type="term" value="C:extracellular region"/>
    <property type="evidence" value="ECO:0007669"/>
    <property type="project" value="UniProtKB-SubCell"/>
</dbReference>
<dbReference type="STRING" id="1765683.B2M26_04085"/>
<keyword evidence="9" id="KW-1185">Reference proteome</keyword>
<dbReference type="EMBL" id="LSUQ01000013">
    <property type="protein sequence ID" value="OAG94258.1"/>
    <property type="molecule type" value="Genomic_DNA"/>
</dbReference>
<dbReference type="AlphaFoldDB" id="A0A162UFR0"/>
<dbReference type="Pfam" id="PF00669">
    <property type="entry name" value="Flagellin_N"/>
    <property type="match status" value="1"/>
</dbReference>
<dbReference type="EMBL" id="MWPS01000011">
    <property type="protein sequence ID" value="OPG16907.1"/>
    <property type="molecule type" value="Genomic_DNA"/>
</dbReference>
<evidence type="ECO:0000313" key="6">
    <source>
        <dbReference type="EMBL" id="OAG94258.1"/>
    </source>
</evidence>
<organism evidence="6 8">
    <name type="scientific">Ferroacidibacillus organovorans</name>
    <dbReference type="NCBI Taxonomy" id="1765683"/>
    <lineage>
        <taxon>Bacteria</taxon>
        <taxon>Bacillati</taxon>
        <taxon>Bacillota</taxon>
        <taxon>Bacilli</taxon>
        <taxon>Bacillales</taxon>
        <taxon>Alicyclobacillaceae</taxon>
        <taxon>Ferroacidibacillus</taxon>
    </lineage>
</organism>
<evidence type="ECO:0000259" key="4">
    <source>
        <dbReference type="Pfam" id="PF00669"/>
    </source>
</evidence>
<protein>
    <recommendedName>
        <fullName evidence="3">Flagellin</fullName>
    </recommendedName>
</protein>
<gene>
    <name evidence="6" type="ORF">AYW79_06480</name>
    <name evidence="7" type="ORF">B2M26_04085</name>
</gene>
<keyword evidence="3" id="KW-0964">Secreted</keyword>
<dbReference type="Pfam" id="PF00700">
    <property type="entry name" value="Flagellin_C"/>
    <property type="match status" value="1"/>
</dbReference>
<dbReference type="PANTHER" id="PTHR42792:SF1">
    <property type="entry name" value="FLAGELLAR HOOK-ASSOCIATED PROTEIN 3"/>
    <property type="match status" value="1"/>
</dbReference>
<comment type="caution">
    <text evidence="6">The sequence shown here is derived from an EMBL/GenBank/DDBJ whole genome shotgun (WGS) entry which is preliminary data.</text>
</comment>
<comment type="subcellular location">
    <subcellularLocation>
        <location evidence="3">Secreted</location>
    </subcellularLocation>
    <subcellularLocation>
        <location evidence="3">Bacterial flagellum</location>
    </subcellularLocation>
</comment>
<dbReference type="GO" id="GO:0005198">
    <property type="term" value="F:structural molecule activity"/>
    <property type="evidence" value="ECO:0007669"/>
    <property type="project" value="UniProtKB-UniRule"/>
</dbReference>
<dbReference type="GO" id="GO:0009288">
    <property type="term" value="C:bacterial-type flagellum"/>
    <property type="evidence" value="ECO:0007669"/>
    <property type="project" value="UniProtKB-SubCell"/>
</dbReference>
<name>A0A162UFR0_9BACL</name>
<dbReference type="SUPFAM" id="SSF64518">
    <property type="entry name" value="Phase 1 flagellin"/>
    <property type="match status" value="1"/>
</dbReference>
<evidence type="ECO:0000313" key="9">
    <source>
        <dbReference type="Proteomes" id="UP000190229"/>
    </source>
</evidence>
<dbReference type="OrthoDB" id="9758307at2"/>
<dbReference type="PANTHER" id="PTHR42792">
    <property type="entry name" value="FLAGELLIN"/>
    <property type="match status" value="1"/>
</dbReference>
<dbReference type="InterPro" id="IPR001029">
    <property type="entry name" value="Flagellin_N"/>
</dbReference>
<reference evidence="6 8" key="1">
    <citation type="submission" date="2016-02" db="EMBL/GenBank/DDBJ databases">
        <title>Draft genome sequence of Acidibacillus ferrooxidans SLC66.</title>
        <authorList>
            <person name="Oliveira G."/>
            <person name="Nancucheo I."/>
            <person name="Dall'Agnol H."/>
            <person name="Johnson B."/>
            <person name="Oliveira R."/>
            <person name="Nunes G.L."/>
            <person name="Tzotzos G."/>
            <person name="Orellana S.C."/>
            <person name="Salim A.C."/>
            <person name="Araujo F.M."/>
        </authorList>
    </citation>
    <scope>NUCLEOTIDE SEQUENCE [LARGE SCALE GENOMIC DNA]</scope>
    <source>
        <strain evidence="6 8">SLC66</strain>
    </source>
</reference>
<reference evidence="7 9" key="2">
    <citation type="submission" date="2017-02" db="EMBL/GenBank/DDBJ databases">
        <title>Draft genome of Acidibacillus ferrooxidans Huett2.</title>
        <authorList>
            <person name="Schopf S."/>
        </authorList>
    </citation>
    <scope>NUCLEOTIDE SEQUENCE [LARGE SCALE GENOMIC DNA]</scope>
    <source>
        <strain evidence="7 9">Huett2</strain>
    </source>
</reference>
<dbReference type="InterPro" id="IPR001492">
    <property type="entry name" value="Flagellin"/>
</dbReference>
<dbReference type="Proteomes" id="UP000190229">
    <property type="component" value="Unassembled WGS sequence"/>
</dbReference>
<keyword evidence="2 3" id="KW-0975">Bacterial flagellum</keyword>
<feature type="domain" description="Flagellin C-terminal" evidence="5">
    <location>
        <begin position="219"/>
        <end position="290"/>
    </location>
</feature>
<feature type="domain" description="Flagellin N-terminal" evidence="4">
    <location>
        <begin position="5"/>
        <end position="138"/>
    </location>
</feature>
<evidence type="ECO:0000256" key="1">
    <source>
        <dbReference type="ARBA" id="ARBA00005709"/>
    </source>
</evidence>
<evidence type="ECO:0000259" key="5">
    <source>
        <dbReference type="Pfam" id="PF00700"/>
    </source>
</evidence>